<dbReference type="AlphaFoldDB" id="A0AAE7E0P6"/>
<evidence type="ECO:0000313" key="2">
    <source>
        <dbReference type="Proteomes" id="UP000502065"/>
    </source>
</evidence>
<organism evidence="1 2">
    <name type="scientific">Arcobacter aquimarinus</name>
    <dbReference type="NCBI Taxonomy" id="1315211"/>
    <lineage>
        <taxon>Bacteria</taxon>
        <taxon>Pseudomonadati</taxon>
        <taxon>Campylobacterota</taxon>
        <taxon>Epsilonproteobacteria</taxon>
        <taxon>Campylobacterales</taxon>
        <taxon>Arcobacteraceae</taxon>
        <taxon>Arcobacter</taxon>
    </lineage>
</organism>
<name>A0AAE7E0P6_9BACT</name>
<dbReference type="KEGG" id="aaqi:AAQM_1038"/>
<dbReference type="RefSeq" id="WP_129095416.1">
    <property type="nucleotide sequence ID" value="NZ_CBCSAE010000002.1"/>
</dbReference>
<gene>
    <name evidence="1" type="ORF">AAQM_1038</name>
</gene>
<reference evidence="1 2" key="1">
    <citation type="submission" date="2018-07" db="EMBL/GenBank/DDBJ databases">
        <title>Identification of phenol metabolism pathways in Arcobacter.</title>
        <authorList>
            <person name="Miller W.G."/>
            <person name="Yee E."/>
            <person name="Bono J.L."/>
        </authorList>
    </citation>
    <scope>NUCLEOTIDE SEQUENCE [LARGE SCALE GENOMIC DNA]</scope>
    <source>
        <strain evidence="1 2">W63</strain>
    </source>
</reference>
<protein>
    <submittedName>
        <fullName evidence="1">Toxin-antitoxin system antitoxin component</fullName>
    </submittedName>
</protein>
<dbReference type="Proteomes" id="UP000502065">
    <property type="component" value="Chromosome"/>
</dbReference>
<evidence type="ECO:0000313" key="1">
    <source>
        <dbReference type="EMBL" id="QKE25795.1"/>
    </source>
</evidence>
<accession>A0AAE7E0P6</accession>
<proteinExistence type="predicted"/>
<dbReference type="InterPro" id="IPR013406">
    <property type="entry name" value="CHP02574_addiction_mod"/>
</dbReference>
<keyword evidence="2" id="KW-1185">Reference proteome</keyword>
<sequence length="66" mass="7792">MGTNEIIKEAINLKPQEKYLIIESLILSLNEPNKEIEKLWIEESEKRLEEYKNGNLETLSLEEVFN</sequence>
<dbReference type="Pfam" id="PF09720">
    <property type="entry name" value="Unstab_antitox"/>
    <property type="match status" value="1"/>
</dbReference>
<dbReference type="EMBL" id="CP030944">
    <property type="protein sequence ID" value="QKE25795.1"/>
    <property type="molecule type" value="Genomic_DNA"/>
</dbReference>